<keyword evidence="2" id="KW-0808">Transferase</keyword>
<dbReference type="PANTHER" id="PTHR14911:SF13">
    <property type="entry name" value="TRNA (GUANINE(6)-N2)-METHYLTRANSFERASE THUMP3"/>
    <property type="match status" value="1"/>
</dbReference>
<proteinExistence type="inferred from homology"/>
<evidence type="ECO:0000256" key="1">
    <source>
        <dbReference type="ARBA" id="ARBA00022603"/>
    </source>
</evidence>
<evidence type="ECO:0000313" key="6">
    <source>
        <dbReference type="EMBL" id="QGL47165.1"/>
    </source>
</evidence>
<gene>
    <name evidence="5" type="ORF">G3561_11080</name>
    <name evidence="6" type="ORF">GCE86_08965</name>
</gene>
<dbReference type="GO" id="GO:0008170">
    <property type="term" value="F:N-methyltransferase activity"/>
    <property type="evidence" value="ECO:0007669"/>
    <property type="project" value="InterPro"/>
</dbReference>
<protein>
    <recommendedName>
        <fullName evidence="3">Methyltransferase</fullName>
        <ecNumber evidence="3">2.1.1.-</ecNumber>
    </recommendedName>
</protein>
<dbReference type="EC" id="2.1.1.-" evidence="3"/>
<dbReference type="RefSeq" id="WP_154226510.1">
    <property type="nucleotide sequence ID" value="NZ_CP045309.1"/>
</dbReference>
<dbReference type="GO" id="GO:0016423">
    <property type="term" value="F:tRNA (guanine) methyltransferase activity"/>
    <property type="evidence" value="ECO:0007669"/>
    <property type="project" value="TreeGrafter"/>
</dbReference>
<dbReference type="InterPro" id="IPR001091">
    <property type="entry name" value="RM_Methyltransferase"/>
</dbReference>
<accession>A0AAJ3DLF1</accession>
<evidence type="ECO:0000256" key="2">
    <source>
        <dbReference type="ARBA" id="ARBA00022679"/>
    </source>
</evidence>
<keyword evidence="1 5" id="KW-0489">Methyltransferase</keyword>
<dbReference type="EMBL" id="CP045309">
    <property type="protein sequence ID" value="QGL47165.1"/>
    <property type="molecule type" value="Genomic_DNA"/>
</dbReference>
<dbReference type="Proteomes" id="UP000402241">
    <property type="component" value="Chromosome"/>
</dbReference>
<dbReference type="EMBL" id="JAAHBZ010000003">
    <property type="protein sequence ID" value="NES28085.1"/>
    <property type="molecule type" value="Genomic_DNA"/>
</dbReference>
<keyword evidence="7" id="KW-1185">Reference proteome</keyword>
<sequence length="291" mass="30711">MSEPLPITSVWLTCQQPSRDQRRGRYVPESSTHPGKMLPHLAAHAIAAYTAPGDLVLDPMCGSGTTLVEAMHLGRRALGVDIEPRFTALAAANIALAASQCAPGTAEVITGDATGLLELAPASAVGEVGLVLTSPPYGRSTHGLVRATGTGVTKRAHVYGDRRRGNLAYVGWSGLLDGFAAIMAASYQLLRPGGTVVITCRPVRRRPDDFIDLPGEFLAVAQSVGLIPVQRCAAMLAAVRDGQIVHRASMFGLMAVRKSRAEGVPVHLVAHEDVLVLRRGHQNSRVTPATA</sequence>
<name>A0AAJ3DLF1_9ACTN</name>
<feature type="domain" description="DNA methylase N-4/N-6" evidence="4">
    <location>
        <begin position="6"/>
        <end position="90"/>
    </location>
</feature>
<dbReference type="Proteomes" id="UP000477779">
    <property type="component" value="Unassembled WGS sequence"/>
</dbReference>
<evidence type="ECO:0000313" key="8">
    <source>
        <dbReference type="Proteomes" id="UP000477779"/>
    </source>
</evidence>
<dbReference type="AlphaFoldDB" id="A0AAJ3DLF1"/>
<dbReference type="InterPro" id="IPR029063">
    <property type="entry name" value="SAM-dependent_MTases_sf"/>
</dbReference>
<dbReference type="PRINTS" id="PR00508">
    <property type="entry name" value="S21N4MTFRASE"/>
</dbReference>
<comment type="similarity">
    <text evidence="3">Belongs to the N(4)/N(6)-methyltransferase family.</text>
</comment>
<dbReference type="PANTHER" id="PTHR14911">
    <property type="entry name" value="THUMP DOMAIN-CONTAINING"/>
    <property type="match status" value="1"/>
</dbReference>
<reference evidence="6 7" key="1">
    <citation type="submission" date="2019-10" db="EMBL/GenBank/DDBJ databases">
        <title>Genome Sequence of Micromonospora terminaliae DSM 101760.</title>
        <authorList>
            <person name="Guo L."/>
        </authorList>
    </citation>
    <scope>NUCLEOTIDE SEQUENCE [LARGE SCALE GENOMIC DNA]</scope>
    <source>
        <strain evidence="6 7">DSM 101760</strain>
    </source>
</reference>
<evidence type="ECO:0000256" key="3">
    <source>
        <dbReference type="RuleBase" id="RU362026"/>
    </source>
</evidence>
<evidence type="ECO:0000259" key="4">
    <source>
        <dbReference type="Pfam" id="PF01555"/>
    </source>
</evidence>
<dbReference type="SUPFAM" id="SSF53335">
    <property type="entry name" value="S-adenosyl-L-methionine-dependent methyltransferases"/>
    <property type="match status" value="1"/>
</dbReference>
<evidence type="ECO:0000313" key="7">
    <source>
        <dbReference type="Proteomes" id="UP000402241"/>
    </source>
</evidence>
<dbReference type="InterPro" id="IPR002941">
    <property type="entry name" value="DNA_methylase_N4/N6"/>
</dbReference>
<dbReference type="GO" id="GO:0003677">
    <property type="term" value="F:DNA binding"/>
    <property type="evidence" value="ECO:0007669"/>
    <property type="project" value="InterPro"/>
</dbReference>
<dbReference type="Pfam" id="PF01555">
    <property type="entry name" value="N6_N4_Mtase"/>
    <property type="match status" value="1"/>
</dbReference>
<dbReference type="Gene3D" id="3.40.50.150">
    <property type="entry name" value="Vaccinia Virus protein VP39"/>
    <property type="match status" value="2"/>
</dbReference>
<reference evidence="5 8" key="2">
    <citation type="submission" date="2020-02" db="EMBL/GenBank/DDBJ databases">
        <title>WGS of Micromonospora spp. isolated from hot spring.</title>
        <authorList>
            <person name="Thawai C."/>
        </authorList>
    </citation>
    <scope>NUCLEOTIDE SEQUENCE [LARGE SCALE GENOMIC DNA]</scope>
    <source>
        <strain evidence="5 8">TMS7</strain>
    </source>
</reference>
<dbReference type="GO" id="GO:0030488">
    <property type="term" value="P:tRNA methylation"/>
    <property type="evidence" value="ECO:0007669"/>
    <property type="project" value="TreeGrafter"/>
</dbReference>
<organism evidence="5 8">
    <name type="scientific">Micromonospora terminaliae</name>
    <dbReference type="NCBI Taxonomy" id="1914461"/>
    <lineage>
        <taxon>Bacteria</taxon>
        <taxon>Bacillati</taxon>
        <taxon>Actinomycetota</taxon>
        <taxon>Actinomycetes</taxon>
        <taxon>Micromonosporales</taxon>
        <taxon>Micromonosporaceae</taxon>
        <taxon>Micromonospora</taxon>
    </lineage>
</organism>
<evidence type="ECO:0000313" key="5">
    <source>
        <dbReference type="EMBL" id="NES28085.1"/>
    </source>
</evidence>